<protein>
    <submittedName>
        <fullName evidence="2">Uncharacterized protein</fullName>
    </submittedName>
</protein>
<accession>A0A919W8Q1</accession>
<evidence type="ECO:0000256" key="1">
    <source>
        <dbReference type="SAM" id="MobiDB-lite"/>
    </source>
</evidence>
<name>A0A919W8Q1_9ACTN</name>
<dbReference type="EMBL" id="BOQN01000087">
    <property type="protein sequence ID" value="GIM95031.1"/>
    <property type="molecule type" value="Genomic_DNA"/>
</dbReference>
<feature type="compositionally biased region" description="Polar residues" evidence="1">
    <location>
        <begin position="18"/>
        <end position="29"/>
    </location>
</feature>
<organism evidence="2 3">
    <name type="scientific">Paractinoplanes toevensis</name>
    <dbReference type="NCBI Taxonomy" id="571911"/>
    <lineage>
        <taxon>Bacteria</taxon>
        <taxon>Bacillati</taxon>
        <taxon>Actinomycetota</taxon>
        <taxon>Actinomycetes</taxon>
        <taxon>Micromonosporales</taxon>
        <taxon>Micromonosporaceae</taxon>
        <taxon>Paractinoplanes</taxon>
    </lineage>
</organism>
<feature type="region of interest" description="Disordered" evidence="1">
    <location>
        <begin position="18"/>
        <end position="49"/>
    </location>
</feature>
<dbReference type="AlphaFoldDB" id="A0A919W8Q1"/>
<gene>
    <name evidence="2" type="ORF">Ato02nite_068240</name>
</gene>
<evidence type="ECO:0000313" key="2">
    <source>
        <dbReference type="EMBL" id="GIM95031.1"/>
    </source>
</evidence>
<dbReference type="Proteomes" id="UP000677082">
    <property type="component" value="Unassembled WGS sequence"/>
</dbReference>
<reference evidence="2 3" key="1">
    <citation type="submission" date="2021-03" db="EMBL/GenBank/DDBJ databases">
        <title>Whole genome shotgun sequence of Actinoplanes toevensis NBRC 105298.</title>
        <authorList>
            <person name="Komaki H."/>
            <person name="Tamura T."/>
        </authorList>
    </citation>
    <scope>NUCLEOTIDE SEQUENCE [LARGE SCALE GENOMIC DNA]</scope>
    <source>
        <strain evidence="2 3">NBRC 105298</strain>
    </source>
</reference>
<proteinExistence type="predicted"/>
<evidence type="ECO:0000313" key="3">
    <source>
        <dbReference type="Proteomes" id="UP000677082"/>
    </source>
</evidence>
<keyword evidence="3" id="KW-1185">Reference proteome</keyword>
<sequence>MPLLAPVISVMVMRTTLGTATGGKQSSAETGDRQDPLYRPRSALAWPGE</sequence>
<comment type="caution">
    <text evidence="2">The sequence shown here is derived from an EMBL/GenBank/DDBJ whole genome shotgun (WGS) entry which is preliminary data.</text>
</comment>